<sequence length="108" mass="11991">MNSAAASWFDWAVTQPWRSHFTDDSRTPVHYISWNADDGQTPGLLFATVFSDTVIGGTLPFQVCKLIPDDETVQPRSVNPGQKNGLRGRATYWEPARIFHQGLAVKSG</sequence>
<protein>
    <submittedName>
        <fullName evidence="1">Uncharacterized protein</fullName>
    </submittedName>
</protein>
<accession>A0A6J5CHP7</accession>
<reference evidence="1 2" key="1">
    <citation type="submission" date="2020-04" db="EMBL/GenBank/DDBJ databases">
        <authorList>
            <person name="De Canck E."/>
        </authorList>
    </citation>
    <scope>NUCLEOTIDE SEQUENCE [LARGE SCALE GENOMIC DNA]</scope>
    <source>
        <strain evidence="1 2">LMG 27174</strain>
    </source>
</reference>
<dbReference type="EMBL" id="CADIJZ010000033">
    <property type="protein sequence ID" value="CAB3735584.1"/>
    <property type="molecule type" value="Genomic_DNA"/>
</dbReference>
<gene>
    <name evidence="1" type="ORF">LMG27174_06218</name>
</gene>
<evidence type="ECO:0000313" key="2">
    <source>
        <dbReference type="Proteomes" id="UP000494205"/>
    </source>
</evidence>
<dbReference type="Proteomes" id="UP000494205">
    <property type="component" value="Unassembled WGS sequence"/>
</dbReference>
<evidence type="ECO:0000313" key="1">
    <source>
        <dbReference type="EMBL" id="CAB3735584.1"/>
    </source>
</evidence>
<organism evidence="1 2">
    <name type="scientific">Paraburkholderia rhynchosiae</name>
    <dbReference type="NCBI Taxonomy" id="487049"/>
    <lineage>
        <taxon>Bacteria</taxon>
        <taxon>Pseudomonadati</taxon>
        <taxon>Pseudomonadota</taxon>
        <taxon>Betaproteobacteria</taxon>
        <taxon>Burkholderiales</taxon>
        <taxon>Burkholderiaceae</taxon>
        <taxon>Paraburkholderia</taxon>
    </lineage>
</organism>
<proteinExistence type="predicted"/>
<dbReference type="AlphaFoldDB" id="A0A6J5CHP7"/>
<name>A0A6J5CHP7_9BURK</name>